<comment type="caution">
    <text evidence="1">The sequence shown here is derived from an EMBL/GenBank/DDBJ whole genome shotgun (WGS) entry which is preliminary data.</text>
</comment>
<dbReference type="Proteomes" id="UP000643403">
    <property type="component" value="Unassembled WGS sequence"/>
</dbReference>
<dbReference type="EMBL" id="BMXY01000002">
    <property type="protein sequence ID" value="GGZ65158.1"/>
    <property type="molecule type" value="Genomic_DNA"/>
</dbReference>
<keyword evidence="2" id="KW-1185">Reference proteome</keyword>
<sequence length="273" mass="28899">MSISPASTDPVLARMGELLDTPIASELDVLEIVRHGLTCAMWASLQSQCPLPRDLFVPSDAVRLIVALDRRFSPAQSDLILRAVRLVAQAREALGSLQAARDWLDARQDLLPSCAPVSPWRLASCEAGARLCQSLLGLGTASVAPMALPKPAPAIDVDALVREQAGMSDHDLDWAAALEEQRTAGLPEVASSDAVGADVDVDALMADVAMDPHAADWAAALAEQRNAEHGEEAVVDADDILADVQRQQATWQTGASVDQVVGRAEHQGLVAGR</sequence>
<protein>
    <submittedName>
        <fullName evidence="1">Uncharacterized protein</fullName>
    </submittedName>
</protein>
<evidence type="ECO:0000313" key="2">
    <source>
        <dbReference type="Proteomes" id="UP000643403"/>
    </source>
</evidence>
<gene>
    <name evidence="1" type="ORF">GCM10008101_18660</name>
</gene>
<name>A0ABQ3C2C5_9GAMM</name>
<organism evidence="1 2">
    <name type="scientific">Cognatilysobacter xinjiangensis</name>
    <dbReference type="NCBI Taxonomy" id="546892"/>
    <lineage>
        <taxon>Bacteria</taxon>
        <taxon>Pseudomonadati</taxon>
        <taxon>Pseudomonadota</taxon>
        <taxon>Gammaproteobacteria</taxon>
        <taxon>Lysobacterales</taxon>
        <taxon>Lysobacteraceae</taxon>
        <taxon>Cognatilysobacter</taxon>
    </lineage>
</organism>
<reference evidence="2" key="1">
    <citation type="journal article" date="2019" name="Int. J. Syst. Evol. Microbiol.">
        <title>The Global Catalogue of Microorganisms (GCM) 10K type strain sequencing project: providing services to taxonomists for standard genome sequencing and annotation.</title>
        <authorList>
            <consortium name="The Broad Institute Genomics Platform"/>
            <consortium name="The Broad Institute Genome Sequencing Center for Infectious Disease"/>
            <person name="Wu L."/>
            <person name="Ma J."/>
        </authorList>
    </citation>
    <scope>NUCLEOTIDE SEQUENCE [LARGE SCALE GENOMIC DNA]</scope>
    <source>
        <strain evidence="2">KCTC 22558</strain>
    </source>
</reference>
<dbReference type="RefSeq" id="WP_189449248.1">
    <property type="nucleotide sequence ID" value="NZ_BMXY01000002.1"/>
</dbReference>
<evidence type="ECO:0000313" key="1">
    <source>
        <dbReference type="EMBL" id="GGZ65158.1"/>
    </source>
</evidence>
<proteinExistence type="predicted"/>
<accession>A0ABQ3C2C5</accession>